<dbReference type="PANTHER" id="PTHR34524">
    <property type="entry name" value="CALCYPHOSIN"/>
    <property type="match status" value="1"/>
</dbReference>
<evidence type="ECO:0000256" key="3">
    <source>
        <dbReference type="ARBA" id="ARBA00022837"/>
    </source>
</evidence>
<dbReference type="InterPro" id="IPR002048">
    <property type="entry name" value="EF_hand_dom"/>
</dbReference>
<feature type="domain" description="EF-hand" evidence="4">
    <location>
        <begin position="58"/>
        <end position="88"/>
    </location>
</feature>
<dbReference type="EMBL" id="BBTG02000003">
    <property type="protein sequence ID" value="GAO14929.1"/>
    <property type="molecule type" value="Genomic_DNA"/>
</dbReference>
<organism evidence="5 6">
    <name type="scientific">Ustilaginoidea virens</name>
    <name type="common">Rice false smut fungus</name>
    <name type="synonym">Villosiclava virens</name>
    <dbReference type="NCBI Taxonomy" id="1159556"/>
    <lineage>
        <taxon>Eukaryota</taxon>
        <taxon>Fungi</taxon>
        <taxon>Dikarya</taxon>
        <taxon>Ascomycota</taxon>
        <taxon>Pezizomycotina</taxon>
        <taxon>Sordariomycetes</taxon>
        <taxon>Hypocreomycetidae</taxon>
        <taxon>Hypocreales</taxon>
        <taxon>Clavicipitaceae</taxon>
        <taxon>Ustilaginoidea</taxon>
    </lineage>
</organism>
<dbReference type="PROSITE" id="PS00018">
    <property type="entry name" value="EF_HAND_1"/>
    <property type="match status" value="2"/>
</dbReference>
<sequence>MSVAKLVTDVERQLGESQNERDARIERLWSKLDPAGKGELDLKALQKGFHRIDHPLKNADDLLKQILREVDTNQDGKIQYQEFRAFVEHADRQLFQLFQAIDKDGNGKLDAAELQTAFRTAGLAVSNRRLSDFFNDLDRNNDGYVSFEEWR</sequence>
<dbReference type="SMART" id="SM00054">
    <property type="entry name" value="EFh"/>
    <property type="match status" value="4"/>
</dbReference>
<dbReference type="GO" id="GO:0005509">
    <property type="term" value="F:calcium ion binding"/>
    <property type="evidence" value="ECO:0007669"/>
    <property type="project" value="InterPro"/>
</dbReference>
<dbReference type="InterPro" id="IPR018247">
    <property type="entry name" value="EF_Hand_1_Ca_BS"/>
</dbReference>
<reference evidence="6" key="1">
    <citation type="journal article" date="2016" name="Genome Announc.">
        <title>Genome sequence of Ustilaginoidea virens IPU010, a rice pathogenic fungus causing false smut.</title>
        <authorList>
            <person name="Kumagai T."/>
            <person name="Ishii T."/>
            <person name="Terai G."/>
            <person name="Umemura M."/>
            <person name="Machida M."/>
            <person name="Asai K."/>
        </authorList>
    </citation>
    <scope>NUCLEOTIDE SEQUENCE [LARGE SCALE GENOMIC DNA]</scope>
    <source>
        <strain evidence="6">IPU010</strain>
    </source>
</reference>
<keyword evidence="3" id="KW-0106">Calcium</keyword>
<proteinExistence type="predicted"/>
<feature type="domain" description="EF-hand" evidence="4">
    <location>
        <begin position="20"/>
        <end position="55"/>
    </location>
</feature>
<evidence type="ECO:0000256" key="2">
    <source>
        <dbReference type="ARBA" id="ARBA00022737"/>
    </source>
</evidence>
<accession>A0A1B5KY27</accession>
<dbReference type="InterPro" id="IPR011992">
    <property type="entry name" value="EF-hand-dom_pair"/>
</dbReference>
<dbReference type="CDD" id="cd00051">
    <property type="entry name" value="EFh"/>
    <property type="match status" value="1"/>
</dbReference>
<evidence type="ECO:0000313" key="5">
    <source>
        <dbReference type="EMBL" id="GAO14929.1"/>
    </source>
</evidence>
<dbReference type="Gene3D" id="1.10.238.10">
    <property type="entry name" value="EF-hand"/>
    <property type="match status" value="2"/>
</dbReference>
<comment type="caution">
    <text evidence="5">The sequence shown here is derived from an EMBL/GenBank/DDBJ whole genome shotgun (WGS) entry which is preliminary data.</text>
</comment>
<dbReference type="Proteomes" id="UP000054053">
    <property type="component" value="Unassembled WGS sequence"/>
</dbReference>
<feature type="domain" description="EF-hand" evidence="4">
    <location>
        <begin position="125"/>
        <end position="151"/>
    </location>
</feature>
<gene>
    <name evidence="5" type="ORF">UVI_02007670</name>
</gene>
<dbReference type="PANTHER" id="PTHR34524:SF6">
    <property type="entry name" value="CALCYPHOSINE LIKE"/>
    <property type="match status" value="1"/>
</dbReference>
<dbReference type="AlphaFoldDB" id="A0A1B5KY27"/>
<evidence type="ECO:0000259" key="4">
    <source>
        <dbReference type="PROSITE" id="PS50222"/>
    </source>
</evidence>
<evidence type="ECO:0000256" key="1">
    <source>
        <dbReference type="ARBA" id="ARBA00022723"/>
    </source>
</evidence>
<evidence type="ECO:0000313" key="6">
    <source>
        <dbReference type="Proteomes" id="UP000054053"/>
    </source>
</evidence>
<dbReference type="PROSITE" id="PS50222">
    <property type="entry name" value="EF_HAND_2"/>
    <property type="match status" value="4"/>
</dbReference>
<name>A0A1B5KY27_USTVR</name>
<dbReference type="Pfam" id="PF13499">
    <property type="entry name" value="EF-hand_7"/>
    <property type="match status" value="2"/>
</dbReference>
<dbReference type="SUPFAM" id="SSF47473">
    <property type="entry name" value="EF-hand"/>
    <property type="match status" value="1"/>
</dbReference>
<protein>
    <recommendedName>
        <fullName evidence="4">EF-hand domain-containing protein</fullName>
    </recommendedName>
</protein>
<keyword evidence="1" id="KW-0479">Metal-binding</keyword>
<feature type="domain" description="EF-hand" evidence="4">
    <location>
        <begin position="89"/>
        <end position="124"/>
    </location>
</feature>
<keyword evidence="2" id="KW-0677">Repeat</keyword>
<dbReference type="InterPro" id="IPR051581">
    <property type="entry name" value="Ca-bind"/>
</dbReference>